<keyword evidence="1" id="KW-0472">Membrane</keyword>
<reference evidence="2 3" key="1">
    <citation type="submission" date="2013-01" db="EMBL/GenBank/DDBJ databases">
        <authorList>
            <person name="Harkins D.M."/>
            <person name="Durkin A.S."/>
            <person name="Brinkac L.M."/>
            <person name="Haft D.H."/>
            <person name="Selengut J.D."/>
            <person name="Sanka R."/>
            <person name="DePew J."/>
            <person name="Purushe J."/>
            <person name="Picardeau M."/>
            <person name="Werts C."/>
            <person name="Goarant C."/>
            <person name="Vinetz J.M."/>
            <person name="Sutton G.G."/>
            <person name="Nierman W.C."/>
            <person name="Fouts D.E."/>
        </authorList>
    </citation>
    <scope>NUCLEOTIDE SEQUENCE [LARGE SCALE GENOMIC DNA]</scope>
    <source>
        <strain evidence="2 3">Verdun HP</strain>
    </source>
</reference>
<evidence type="ECO:0000256" key="1">
    <source>
        <dbReference type="SAM" id="Phobius"/>
    </source>
</evidence>
<dbReference type="AlphaFoldDB" id="M6RG12"/>
<feature type="transmembrane region" description="Helical" evidence="1">
    <location>
        <begin position="15"/>
        <end position="32"/>
    </location>
</feature>
<organism evidence="2 3">
    <name type="scientific">Leptospira interrogans serovar Icterohaemorrhagiae str. Verdun HP</name>
    <dbReference type="NCBI Taxonomy" id="1049910"/>
    <lineage>
        <taxon>Bacteria</taxon>
        <taxon>Pseudomonadati</taxon>
        <taxon>Spirochaetota</taxon>
        <taxon>Spirochaetia</taxon>
        <taxon>Leptospirales</taxon>
        <taxon>Leptospiraceae</taxon>
        <taxon>Leptospira</taxon>
    </lineage>
</organism>
<accession>M6RG12</accession>
<evidence type="ECO:0000313" key="2">
    <source>
        <dbReference type="EMBL" id="EMO03529.1"/>
    </source>
</evidence>
<sequence length="113" mass="12767">MTLETVSKSEFFKKFSSFWAFTTSILKILFFLGDLNLKDSIFDSVLADSTCVPKKDLGFSLFLKFSEDPTSCLRDSERIVSIECFLVFFIGKGKSKSGNADEVQAKQIINRII</sequence>
<dbReference type="EMBL" id="AHNZ02000835">
    <property type="protein sequence ID" value="EMO03529.1"/>
    <property type="molecule type" value="Genomic_DNA"/>
</dbReference>
<name>M6RG12_LEPIR</name>
<comment type="caution">
    <text evidence="2">The sequence shown here is derived from an EMBL/GenBank/DDBJ whole genome shotgun (WGS) entry which is preliminary data.</text>
</comment>
<keyword evidence="1" id="KW-0812">Transmembrane</keyword>
<protein>
    <submittedName>
        <fullName evidence="2">Uncharacterized protein</fullName>
    </submittedName>
</protein>
<evidence type="ECO:0000313" key="3">
    <source>
        <dbReference type="Proteomes" id="UP000012092"/>
    </source>
</evidence>
<dbReference type="Proteomes" id="UP000012092">
    <property type="component" value="Unassembled WGS sequence"/>
</dbReference>
<gene>
    <name evidence="2" type="ORF">LEP1GSC116_0667</name>
</gene>
<proteinExistence type="predicted"/>
<keyword evidence="1" id="KW-1133">Transmembrane helix</keyword>